<feature type="domain" description="Methyltransferase type 11" evidence="2">
    <location>
        <begin position="88"/>
        <end position="205"/>
    </location>
</feature>
<feature type="region of interest" description="Disordered" evidence="1">
    <location>
        <begin position="368"/>
        <end position="388"/>
    </location>
</feature>
<protein>
    <recommendedName>
        <fullName evidence="2">Methyltransferase type 11 domain-containing protein</fullName>
    </recommendedName>
</protein>
<evidence type="ECO:0000313" key="3">
    <source>
        <dbReference type="EMBL" id="GAT60687.1"/>
    </source>
</evidence>
<sequence length="565" mass="63722">MVPPPPHSTPAPSARRDSFSQNAQREVQAVLLKQRPSRRRPGDVPYPLKSYPADLINYDNWNQMFFKGCFGGLTAHKFEDEEPPQTILDLGCGGGNWALEMAQQYPEAHVVGFDLHRIQPELLELDAFYMRCLEDSGQSPKTLPIVDELANRVEWIHGNLLDGLPFISDYFDFVHISGISMGVPEDEWQFVLEEVCRVLRGNGILEIVEDDLIFPCAPPRPARRSLAPLNLDFTRRDRRDSSAPASAYSSRTSSTLFSDLWSIPDTSDDTQLQKKPSLPTLPESNSTDSPPRNSIPFDVAPPIDTLPDLEIPGPATDYDQHPQDHQRLKSAWESMLSRRFLAASVTTVLPFYLSTFFENVQTHATLQIPLPQGSAGPDPGSRSSSESFGVDMFDLNPLGKRAPDVDMYSINSRSSNSSHRLVPSWERMHLAKTVATVKACKEAIWEEYRKLYPTDLPPIVPTKTARATNATVVRAFKNTPREAFETDWSNWENDMADRMSMRPRVHKEFGWNQPEQAPEAQLWQSRMSYHRDESSLSSAVDPRPNAELCRSLRAFIGRKPMSPTS</sequence>
<feature type="compositionally biased region" description="Polar residues" evidence="1">
    <location>
        <begin position="282"/>
        <end position="292"/>
    </location>
</feature>
<dbReference type="EMBL" id="DF849967">
    <property type="protein sequence ID" value="GAT60687.1"/>
    <property type="molecule type" value="Genomic_DNA"/>
</dbReference>
<dbReference type="Proteomes" id="UP000815677">
    <property type="component" value="Unassembled WGS sequence"/>
</dbReference>
<name>A0ABQ0MBT1_MYCCL</name>
<dbReference type="PANTHER" id="PTHR43591:SF24">
    <property type="entry name" value="2-METHOXY-6-POLYPRENYL-1,4-BENZOQUINOL METHYLASE, MITOCHONDRIAL"/>
    <property type="match status" value="1"/>
</dbReference>
<dbReference type="Pfam" id="PF08241">
    <property type="entry name" value="Methyltransf_11"/>
    <property type="match status" value="1"/>
</dbReference>
<proteinExistence type="predicted"/>
<dbReference type="CDD" id="cd02440">
    <property type="entry name" value="AdoMet_MTases"/>
    <property type="match status" value="1"/>
</dbReference>
<evidence type="ECO:0000259" key="2">
    <source>
        <dbReference type="Pfam" id="PF08241"/>
    </source>
</evidence>
<feature type="region of interest" description="Disordered" evidence="1">
    <location>
        <begin position="1"/>
        <end position="23"/>
    </location>
</feature>
<organism evidence="3 4">
    <name type="scientific">Mycena chlorophos</name>
    <name type="common">Agaric fungus</name>
    <name type="synonym">Agaricus chlorophos</name>
    <dbReference type="NCBI Taxonomy" id="658473"/>
    <lineage>
        <taxon>Eukaryota</taxon>
        <taxon>Fungi</taxon>
        <taxon>Dikarya</taxon>
        <taxon>Basidiomycota</taxon>
        <taxon>Agaricomycotina</taxon>
        <taxon>Agaricomycetes</taxon>
        <taxon>Agaricomycetidae</taxon>
        <taxon>Agaricales</taxon>
        <taxon>Marasmiineae</taxon>
        <taxon>Mycenaceae</taxon>
        <taxon>Mycena</taxon>
    </lineage>
</organism>
<feature type="region of interest" description="Disordered" evidence="1">
    <location>
        <begin position="267"/>
        <end position="326"/>
    </location>
</feature>
<dbReference type="Gene3D" id="3.40.50.150">
    <property type="entry name" value="Vaccinia Virus protein VP39"/>
    <property type="match status" value="1"/>
</dbReference>
<dbReference type="InterPro" id="IPR013216">
    <property type="entry name" value="Methyltransf_11"/>
</dbReference>
<accession>A0ABQ0MBT1</accession>
<dbReference type="InterPro" id="IPR029063">
    <property type="entry name" value="SAM-dependent_MTases_sf"/>
</dbReference>
<evidence type="ECO:0000256" key="1">
    <source>
        <dbReference type="SAM" id="MobiDB-lite"/>
    </source>
</evidence>
<keyword evidence="4" id="KW-1185">Reference proteome</keyword>
<gene>
    <name evidence="3" type="ORF">MCHLO_16795</name>
</gene>
<reference evidence="3" key="1">
    <citation type="submission" date="2014-09" db="EMBL/GenBank/DDBJ databases">
        <title>Genome sequence of the luminous mushroom Mycena chlorophos for searching fungal bioluminescence genes.</title>
        <authorList>
            <person name="Tanaka Y."/>
            <person name="Kasuga D."/>
            <person name="Oba Y."/>
            <person name="Hase S."/>
            <person name="Sato K."/>
            <person name="Oba Y."/>
            <person name="Sakakibara Y."/>
        </authorList>
    </citation>
    <scope>NUCLEOTIDE SEQUENCE</scope>
</reference>
<dbReference type="SUPFAM" id="SSF53335">
    <property type="entry name" value="S-adenosyl-L-methionine-dependent methyltransferases"/>
    <property type="match status" value="1"/>
</dbReference>
<dbReference type="PANTHER" id="PTHR43591">
    <property type="entry name" value="METHYLTRANSFERASE"/>
    <property type="match status" value="1"/>
</dbReference>
<evidence type="ECO:0000313" key="4">
    <source>
        <dbReference type="Proteomes" id="UP000815677"/>
    </source>
</evidence>